<reference evidence="2 3" key="1">
    <citation type="submission" date="2019-06" db="EMBL/GenBank/DDBJ databases">
        <title>Complete genome sequence of the virus isoalte vB_EcoS_PHB17 infecting Shiga toxin-producing Escherichia.</title>
        <authorList>
            <person name="Chen Y."/>
            <person name="Qian P."/>
            <person name="Song J."/>
            <person name="Li X."/>
        </authorList>
    </citation>
    <scope>NUCLEOTIDE SEQUENCE [LARGE SCALE GENOMIC DNA]</scope>
</reference>
<name>A0A514DKN0_9CAUD</name>
<dbReference type="KEGG" id="vg:65053042"/>
<organism evidence="2 3">
    <name type="scientific">Escherichia phage vB_EcoS_PHB17</name>
    <dbReference type="NCBI Taxonomy" id="2591407"/>
    <lineage>
        <taxon>Viruses</taxon>
        <taxon>Duplodnaviria</taxon>
        <taxon>Heunggongvirae</taxon>
        <taxon>Uroviricota</taxon>
        <taxon>Caudoviricetes</taxon>
        <taxon>Drexlerviridae</taxon>
        <taxon>Tempevirinae</taxon>
        <taxon>Baihuvirus</taxon>
        <taxon>Baihuvirus PHB17</taxon>
        <taxon>Changchunvirus PHB17</taxon>
    </lineage>
</organism>
<sequence length="246" mass="27194">MKYVKPTTNGVDFTAGKLYEVIKEISGARVIVKNDEGEEVIVRIDGKESVRLNWPGKFNLVEFPTISEAVKHVTASVLRTECNPGGTIYNAVRESDHLKAARQIADNAAKLAAQVAYPKNGYFLNSKGQLEQWQNGELVVTIGNVDSTAAKGEGWRVHNAGMQITSGNFKPRELTVVLNGKQYTESQIAKLEKEAEQHKADCIKAEAVIDQLYDMFPQVRNAEQLIAAVKSAKIFSDAFLELQKVK</sequence>
<dbReference type="GeneID" id="65053042"/>
<keyword evidence="3" id="KW-1185">Reference proteome</keyword>
<evidence type="ECO:0000313" key="2">
    <source>
        <dbReference type="EMBL" id="QDH94222.1"/>
    </source>
</evidence>
<evidence type="ECO:0000313" key="3">
    <source>
        <dbReference type="Proteomes" id="UP000315658"/>
    </source>
</evidence>
<dbReference type="RefSeq" id="YP_010064588.1">
    <property type="nucleotide sequence ID" value="NC_054892.1"/>
</dbReference>
<feature type="coiled-coil region" evidence="1">
    <location>
        <begin position="181"/>
        <end position="208"/>
    </location>
</feature>
<proteinExistence type="predicted"/>
<accession>A0A514DKN0</accession>
<dbReference type="Proteomes" id="UP000315658">
    <property type="component" value="Segment"/>
</dbReference>
<evidence type="ECO:0000256" key="1">
    <source>
        <dbReference type="SAM" id="Coils"/>
    </source>
</evidence>
<keyword evidence="1" id="KW-0175">Coiled coil</keyword>
<protein>
    <submittedName>
        <fullName evidence="2">Uncharacterized protein</fullName>
    </submittedName>
</protein>
<dbReference type="EMBL" id="MN090155">
    <property type="protein sequence ID" value="QDH94222.1"/>
    <property type="molecule type" value="Genomic_DNA"/>
</dbReference>